<dbReference type="Proteomes" id="UP000499080">
    <property type="component" value="Unassembled WGS sequence"/>
</dbReference>
<sequence>MNIKCVICDESHDSRTCPKKNLENPIRKCANCGGPHTASYRGCPKHPKINNNAVIKKAIHMRQQLELTTQQRNLQPATQHTTPTDDNQNKKLPNLSLLKEDYTDIFTPL</sequence>
<feature type="region of interest" description="Disordered" evidence="1">
    <location>
        <begin position="69"/>
        <end position="95"/>
    </location>
</feature>
<name>A0A4Y2HTK2_ARAVE</name>
<dbReference type="OrthoDB" id="8048307at2759"/>
<organism evidence="2 3">
    <name type="scientific">Araneus ventricosus</name>
    <name type="common">Orbweaver spider</name>
    <name type="synonym">Epeira ventricosa</name>
    <dbReference type="NCBI Taxonomy" id="182803"/>
    <lineage>
        <taxon>Eukaryota</taxon>
        <taxon>Metazoa</taxon>
        <taxon>Ecdysozoa</taxon>
        <taxon>Arthropoda</taxon>
        <taxon>Chelicerata</taxon>
        <taxon>Arachnida</taxon>
        <taxon>Araneae</taxon>
        <taxon>Araneomorphae</taxon>
        <taxon>Entelegynae</taxon>
        <taxon>Araneoidea</taxon>
        <taxon>Araneidae</taxon>
        <taxon>Araneus</taxon>
    </lineage>
</organism>
<evidence type="ECO:0000313" key="2">
    <source>
        <dbReference type="EMBL" id="GBM68764.1"/>
    </source>
</evidence>
<feature type="compositionally biased region" description="Polar residues" evidence="1">
    <location>
        <begin position="69"/>
        <end position="86"/>
    </location>
</feature>
<comment type="caution">
    <text evidence="2">The sequence shown here is derived from an EMBL/GenBank/DDBJ whole genome shotgun (WGS) entry which is preliminary data.</text>
</comment>
<dbReference type="AlphaFoldDB" id="A0A4Y2HTK2"/>
<evidence type="ECO:0008006" key="4">
    <source>
        <dbReference type="Google" id="ProtNLM"/>
    </source>
</evidence>
<keyword evidence="3" id="KW-1185">Reference proteome</keyword>
<reference evidence="2 3" key="1">
    <citation type="journal article" date="2019" name="Sci. Rep.">
        <title>Orb-weaving spider Araneus ventricosus genome elucidates the spidroin gene catalogue.</title>
        <authorList>
            <person name="Kono N."/>
            <person name="Nakamura H."/>
            <person name="Ohtoshi R."/>
            <person name="Moran D.A.P."/>
            <person name="Shinohara A."/>
            <person name="Yoshida Y."/>
            <person name="Fujiwara M."/>
            <person name="Mori M."/>
            <person name="Tomita M."/>
            <person name="Arakawa K."/>
        </authorList>
    </citation>
    <scope>NUCLEOTIDE SEQUENCE [LARGE SCALE GENOMIC DNA]</scope>
</reference>
<evidence type="ECO:0000256" key="1">
    <source>
        <dbReference type="SAM" id="MobiDB-lite"/>
    </source>
</evidence>
<gene>
    <name evidence="2" type="ORF">AVEN_97900_1</name>
</gene>
<dbReference type="EMBL" id="BGPR01002161">
    <property type="protein sequence ID" value="GBM68764.1"/>
    <property type="molecule type" value="Genomic_DNA"/>
</dbReference>
<evidence type="ECO:0000313" key="3">
    <source>
        <dbReference type="Proteomes" id="UP000499080"/>
    </source>
</evidence>
<accession>A0A4Y2HTK2</accession>
<protein>
    <recommendedName>
        <fullName evidence="4">Pre-C2HC domain-containing protein</fullName>
    </recommendedName>
</protein>
<proteinExistence type="predicted"/>